<sequence>MEDHSSDESGEEEEIMDNFDEIAKSIVQTGTLPEKSAERYLLVYNTYKKWKEDNIKSLSESEENNLLVYFQTLTVKKVAPPTLWSVWSMLRKTLGTRDDIDLSRFLSLKSYIKKVNKGYKPRKAFVLRWNHIMKFMNEAPDSTELARKIMLIFAICGCLRCDEIKNMKIHDIEDLGDRLLVSVNDNKNDYSGQFIIGTMFYAKVKSYIALREKIKKLDTDRLFIRYKDGKCYSQPIGIHKIGETPCRIATYLGLPKPERYTGHSFRRSSATLLSDSGATMQMIKQLGRWRSDAIAQGYLEDSLLNRQLIYEGVIHQHTRSLANAQGLSNNDAHQLQINSSNVPSITSSTARIMDEEPSTSAQALLFDTQNFSDSHMVQSTDDALVPVLQSKELTDPETSIHVVHMSDITNNNNFELNWSDFNEDFNEDLQFTTDGDPKMNNSNVYTNLSKKPLPGIENCHPKSLMNQKPFPDKPIRVGFVTAGNKKINDTTMNSNTGSAANRFFNKPPVSLQFKSKSSDTTSLVRKRKAEGVVDHSPRGRVIPMKKQTSRFGDCTFKSCEFNVCNSKKNDNDIPNDGNNNFTLESEKNDCEFENCIFDHCVFNLCERTNES</sequence>
<dbReference type="EMBL" id="CM056742">
    <property type="protein sequence ID" value="KAJ8678532.1"/>
    <property type="molecule type" value="Genomic_DNA"/>
</dbReference>
<reference evidence="1" key="1">
    <citation type="submission" date="2023-04" db="EMBL/GenBank/DDBJ databases">
        <title>A chromosome-level genome assembly of the parasitoid wasp Eretmocerus hayati.</title>
        <authorList>
            <person name="Zhong Y."/>
            <person name="Liu S."/>
            <person name="Liu Y."/>
        </authorList>
    </citation>
    <scope>NUCLEOTIDE SEQUENCE</scope>
    <source>
        <strain evidence="1">ZJU_SS_LIU_2023</strain>
    </source>
</reference>
<keyword evidence="2" id="KW-1185">Reference proteome</keyword>
<evidence type="ECO:0000313" key="2">
    <source>
        <dbReference type="Proteomes" id="UP001239111"/>
    </source>
</evidence>
<name>A0ACC2P551_9HYME</name>
<accession>A0ACC2P551</accession>
<gene>
    <name evidence="1" type="ORF">QAD02_014319</name>
</gene>
<comment type="caution">
    <text evidence="1">The sequence shown here is derived from an EMBL/GenBank/DDBJ whole genome shotgun (WGS) entry which is preliminary data.</text>
</comment>
<evidence type="ECO:0000313" key="1">
    <source>
        <dbReference type="EMBL" id="KAJ8678532.1"/>
    </source>
</evidence>
<dbReference type="Proteomes" id="UP001239111">
    <property type="component" value="Chromosome 2"/>
</dbReference>
<proteinExistence type="predicted"/>
<organism evidence="1 2">
    <name type="scientific">Eretmocerus hayati</name>
    <dbReference type="NCBI Taxonomy" id="131215"/>
    <lineage>
        <taxon>Eukaryota</taxon>
        <taxon>Metazoa</taxon>
        <taxon>Ecdysozoa</taxon>
        <taxon>Arthropoda</taxon>
        <taxon>Hexapoda</taxon>
        <taxon>Insecta</taxon>
        <taxon>Pterygota</taxon>
        <taxon>Neoptera</taxon>
        <taxon>Endopterygota</taxon>
        <taxon>Hymenoptera</taxon>
        <taxon>Apocrita</taxon>
        <taxon>Proctotrupomorpha</taxon>
        <taxon>Chalcidoidea</taxon>
        <taxon>Aphelinidae</taxon>
        <taxon>Aphelininae</taxon>
        <taxon>Eretmocerus</taxon>
    </lineage>
</organism>
<protein>
    <submittedName>
        <fullName evidence="1">Uncharacterized protein</fullName>
    </submittedName>
</protein>